<proteinExistence type="predicted"/>
<evidence type="ECO:0000256" key="1">
    <source>
        <dbReference type="SAM" id="SignalP"/>
    </source>
</evidence>
<reference evidence="2 3" key="1">
    <citation type="submission" date="2017-10" db="EMBL/GenBank/DDBJ databases">
        <title>The draft genome sequence of Lewinella nigricans NBRC 102662.</title>
        <authorList>
            <person name="Wang K."/>
        </authorList>
    </citation>
    <scope>NUCLEOTIDE SEQUENCE [LARGE SCALE GENOMIC DNA]</scope>
    <source>
        <strain evidence="2 3">NBRC 102662</strain>
    </source>
</reference>
<sequence>MLKISSLVSGIGLLLSVCCCFWQCAPSESTSADTTASTEPAKDTLSFCLLNYYEPLSDEKRGGIYEDYATYLAERLDKVPKFVYLNSAYFNRPVRDGIRKGICDCQMGHPIEEEEPWLIPKKVRQSHAYTSIGYALATADPEIQDLEDLAGKRVVAMAQAPPMTTLGDLEDIRLQIMINEQKMMELLDQGEVDAVVAWGPKLYQLNQDNFDSRFKVYNTSYMWKVAILTQDKDSVLMDEINGIIDEQPGKFQAIAAAYGL</sequence>
<dbReference type="RefSeq" id="WP_099148051.1">
    <property type="nucleotide sequence ID" value="NZ_PDUD01000001.1"/>
</dbReference>
<name>A0A2D0NJS9_FLAN2</name>
<protein>
    <submittedName>
        <fullName evidence="2">Uncharacterized protein</fullName>
    </submittedName>
</protein>
<keyword evidence="1" id="KW-0732">Signal</keyword>
<dbReference type="SUPFAM" id="SSF53850">
    <property type="entry name" value="Periplasmic binding protein-like II"/>
    <property type="match status" value="1"/>
</dbReference>
<keyword evidence="3" id="KW-1185">Reference proteome</keyword>
<evidence type="ECO:0000313" key="3">
    <source>
        <dbReference type="Proteomes" id="UP000223913"/>
    </source>
</evidence>
<organism evidence="2 3">
    <name type="scientific">Flavilitoribacter nigricans (strain ATCC 23147 / DSM 23189 / NBRC 102662 / NCIMB 1420 / SS-2)</name>
    <name type="common">Lewinella nigricans</name>
    <dbReference type="NCBI Taxonomy" id="1122177"/>
    <lineage>
        <taxon>Bacteria</taxon>
        <taxon>Pseudomonadati</taxon>
        <taxon>Bacteroidota</taxon>
        <taxon>Saprospiria</taxon>
        <taxon>Saprospirales</taxon>
        <taxon>Lewinellaceae</taxon>
        <taxon>Flavilitoribacter</taxon>
    </lineage>
</organism>
<feature type="signal peptide" evidence="1">
    <location>
        <begin position="1"/>
        <end position="24"/>
    </location>
</feature>
<accession>A0A2D0NJS9</accession>
<dbReference type="OrthoDB" id="8555942at2"/>
<comment type="caution">
    <text evidence="2">The sequence shown here is derived from an EMBL/GenBank/DDBJ whole genome shotgun (WGS) entry which is preliminary data.</text>
</comment>
<dbReference type="AlphaFoldDB" id="A0A2D0NJS9"/>
<dbReference type="Proteomes" id="UP000223913">
    <property type="component" value="Unassembled WGS sequence"/>
</dbReference>
<dbReference type="PANTHER" id="PTHR35936:SF17">
    <property type="entry name" value="ARGININE-BINDING EXTRACELLULAR PROTEIN ARTP"/>
    <property type="match status" value="1"/>
</dbReference>
<dbReference type="Gene3D" id="3.40.190.10">
    <property type="entry name" value="Periplasmic binding protein-like II"/>
    <property type="match status" value="2"/>
</dbReference>
<dbReference type="PANTHER" id="PTHR35936">
    <property type="entry name" value="MEMBRANE-BOUND LYTIC MUREIN TRANSGLYCOSYLASE F"/>
    <property type="match status" value="1"/>
</dbReference>
<dbReference type="EMBL" id="PDUD01000001">
    <property type="protein sequence ID" value="PHN08459.1"/>
    <property type="molecule type" value="Genomic_DNA"/>
</dbReference>
<evidence type="ECO:0000313" key="2">
    <source>
        <dbReference type="EMBL" id="PHN08459.1"/>
    </source>
</evidence>
<feature type="chain" id="PRO_5012248851" evidence="1">
    <location>
        <begin position="25"/>
        <end position="260"/>
    </location>
</feature>
<gene>
    <name evidence="2" type="ORF">CRP01_00670</name>
</gene>